<proteinExistence type="predicted"/>
<feature type="chain" id="PRO_5046664399" evidence="1">
    <location>
        <begin position="25"/>
        <end position="168"/>
    </location>
</feature>
<dbReference type="RefSeq" id="WP_186504272.1">
    <property type="nucleotide sequence ID" value="NZ_JACOGK010000037.1"/>
</dbReference>
<gene>
    <name evidence="2" type="ORF">H8J70_10645</name>
</gene>
<evidence type="ECO:0000256" key="1">
    <source>
        <dbReference type="SAM" id="SignalP"/>
    </source>
</evidence>
<evidence type="ECO:0000313" key="2">
    <source>
        <dbReference type="EMBL" id="MBC3537699.1"/>
    </source>
</evidence>
<name>A0ABR6VLP8_9FIRM</name>
<dbReference type="EMBL" id="JACOGK010000037">
    <property type="protein sequence ID" value="MBC3537699.1"/>
    <property type="molecule type" value="Genomic_DNA"/>
</dbReference>
<reference evidence="2 3" key="1">
    <citation type="submission" date="2020-08" db="EMBL/GenBank/DDBJ databases">
        <authorList>
            <person name="Liu C."/>
            <person name="Sun Q."/>
        </authorList>
    </citation>
    <scope>NUCLEOTIDE SEQUENCE [LARGE SCALE GENOMIC DNA]</scope>
    <source>
        <strain evidence="2 3">NSJ-59</strain>
    </source>
</reference>
<comment type="caution">
    <text evidence="2">The sequence shown here is derived from an EMBL/GenBank/DDBJ whole genome shotgun (WGS) entry which is preliminary data.</text>
</comment>
<sequence length="168" mass="17901">MKFPILRLMAGTALFAALSLPAFAHTMTQAELCMGGIGSNCTIGYATQIYGAPTKVERWDGDSVHIVSYDWGGFHVIGRVPLSDARPEVDYPVMGFIMKDNNLSTPSGIAVGQSYSQVLSRFGEASTTVSQGTGLTSYVYAFPTTGQTLSFNVNGQGIITEINFGSVL</sequence>
<organism evidence="2 3">
    <name type="scientific">Megasphaera hominis</name>
    <dbReference type="NCBI Taxonomy" id="159836"/>
    <lineage>
        <taxon>Bacteria</taxon>
        <taxon>Bacillati</taxon>
        <taxon>Bacillota</taxon>
        <taxon>Negativicutes</taxon>
        <taxon>Veillonellales</taxon>
        <taxon>Veillonellaceae</taxon>
        <taxon>Megasphaera</taxon>
    </lineage>
</organism>
<protein>
    <submittedName>
        <fullName evidence="2">Uncharacterized protein</fullName>
    </submittedName>
</protein>
<keyword evidence="3" id="KW-1185">Reference proteome</keyword>
<accession>A0ABR6VLP8</accession>
<feature type="signal peptide" evidence="1">
    <location>
        <begin position="1"/>
        <end position="24"/>
    </location>
</feature>
<dbReference type="Proteomes" id="UP000606870">
    <property type="component" value="Unassembled WGS sequence"/>
</dbReference>
<keyword evidence="1" id="KW-0732">Signal</keyword>
<evidence type="ECO:0000313" key="3">
    <source>
        <dbReference type="Proteomes" id="UP000606870"/>
    </source>
</evidence>